<dbReference type="InterPro" id="IPR029787">
    <property type="entry name" value="Nucleotide_cyclase"/>
</dbReference>
<evidence type="ECO:0000256" key="4">
    <source>
        <dbReference type="ARBA" id="ARBA00022741"/>
    </source>
</evidence>
<feature type="transmembrane region" description="Helical" evidence="8">
    <location>
        <begin position="88"/>
        <end position="111"/>
    </location>
</feature>
<evidence type="ECO:0000256" key="8">
    <source>
        <dbReference type="SAM" id="Phobius"/>
    </source>
</evidence>
<dbReference type="InterPro" id="IPR008271">
    <property type="entry name" value="Ser/Thr_kinase_AS"/>
</dbReference>
<dbReference type="Gene3D" id="3.30.70.1230">
    <property type="entry name" value="Nucleotide cyclase"/>
    <property type="match status" value="1"/>
</dbReference>
<keyword evidence="5 10" id="KW-0418">Kinase</keyword>
<dbReference type="AlphaFoldDB" id="A0A7J6Y429"/>
<evidence type="ECO:0000256" key="2">
    <source>
        <dbReference type="ARBA" id="ARBA00022527"/>
    </source>
</evidence>
<dbReference type="InterPro" id="IPR017441">
    <property type="entry name" value="Protein_kinase_ATP_BS"/>
</dbReference>
<keyword evidence="8" id="KW-1133">Transmembrane helix</keyword>
<feature type="transmembrane region" description="Helical" evidence="8">
    <location>
        <begin position="23"/>
        <end position="50"/>
    </location>
</feature>
<sequence>MAAHHGMLSDEDSVPKERPEPDLSAFCSLTAFSTITVSFYCFVSAICLVGSATFVNVYHKLFSDDAVHAAVACGVNATSWTVNRARNVLIGASITFILMYSIFALAAVWYIRRTLMDLERSMGQLYCTFDHLSKLRLESVPLYVNKYSDVDVITEKHTFLLERYSNVLELQQTEDSINNVSLILRQFRKLLPDAVFHKKIAGEVRESMAGEMAILRTVGNRPSNRLGTMMLARISSLLRRQNIVSPVAPDGKQGLSRPTESPRTYSSALQEDINNHGKGKCSCGTLNIAELQSGIDFCLKTRMVTVVVASLSGLAVCMDEDLQYFQYFSQEFLSVVTDLIDRNNGTVLNAAPDRVTAVWNAFSATPDHERAGMQCVCEAILALESLLAKVFIPMGLEITPVVVATSGYVLAGTVGSEDERAMVVHGRCVSLGEALPSLLMAQGVKYACTGTLFENCSDFFTCVPIEYLTDVDESRHVIYEIVNKPVPSLQRITEAFKRFQAGEYDLAERMYLKLSGENCEDRWGLRMGQLCSYLVRSGGTYQRRVPQWQMFPVEETDDSTMTQRNKLFYHWRKPEVTPVEDQLRNAILRNSGTCTELAVPPCGVIQPWPNFFVSGDHVLSCPPLSEAPKPPAVFDVCDRQGMTFRMSDRILGTGVSGIVSMGLSQTGALVAIKAIQLPRITHTAFNQMSGVNRRRLRRKGINVDVNVDEALDTVINEVSLLSRLRHANIVGYISCAILNDKLLVVMEFASGGSLYNMLHKFTKFKVDQAKRYLRDVLKGLVYLHREDIVHRDIKPQNVLLLETGLCKLSDFGTSKCLLKACNSGQPEGTPPYIAPEAARGRAEKASDIWSFGIMMAQMLSGRLPWPNMEEMTPQTFCYNVGHNENFVPQLDEQISAQEKEIIMRCCNRVPTKRPTAEELLQDPYFSQTKTFTNAHALGSLTSRVDECFQLSSLNASQLRPSSERPSTPSSS</sequence>
<evidence type="ECO:0000256" key="5">
    <source>
        <dbReference type="ARBA" id="ARBA00022777"/>
    </source>
</evidence>
<organism evidence="10 11">
    <name type="scientific">Trypanosoma cruzi</name>
    <dbReference type="NCBI Taxonomy" id="5693"/>
    <lineage>
        <taxon>Eukaryota</taxon>
        <taxon>Discoba</taxon>
        <taxon>Euglenozoa</taxon>
        <taxon>Kinetoplastea</taxon>
        <taxon>Metakinetoplastina</taxon>
        <taxon>Trypanosomatida</taxon>
        <taxon>Trypanosomatidae</taxon>
        <taxon>Trypanosoma</taxon>
        <taxon>Schizotrypanum</taxon>
    </lineage>
</organism>
<comment type="caution">
    <text evidence="10">The sequence shown here is derived from an EMBL/GenBank/DDBJ whole genome shotgun (WGS) entry which is preliminary data.</text>
</comment>
<evidence type="ECO:0000256" key="1">
    <source>
        <dbReference type="ARBA" id="ARBA00004167"/>
    </source>
</evidence>
<comment type="subcellular location">
    <subcellularLocation>
        <location evidence="1">Membrane</location>
        <topology evidence="1">Single-pass membrane protein</topology>
    </subcellularLocation>
</comment>
<dbReference type="Proteomes" id="UP000583944">
    <property type="component" value="Unassembled WGS sequence"/>
</dbReference>
<proteinExistence type="predicted"/>
<dbReference type="PROSITE" id="PS00108">
    <property type="entry name" value="PROTEIN_KINASE_ST"/>
    <property type="match status" value="1"/>
</dbReference>
<dbReference type="SUPFAM" id="SSF56112">
    <property type="entry name" value="Protein kinase-like (PK-like)"/>
    <property type="match status" value="1"/>
</dbReference>
<dbReference type="InterPro" id="IPR011009">
    <property type="entry name" value="Kinase-like_dom_sf"/>
</dbReference>
<dbReference type="PANTHER" id="PTHR11584:SF369">
    <property type="entry name" value="MITOGEN-ACTIVATED PROTEIN KINASE KINASE KINASE 19-RELATED"/>
    <property type="match status" value="1"/>
</dbReference>
<protein>
    <submittedName>
        <fullName evidence="10">Protein kinase</fullName>
    </submittedName>
</protein>
<dbReference type="GO" id="GO:0016020">
    <property type="term" value="C:membrane"/>
    <property type="evidence" value="ECO:0007669"/>
    <property type="project" value="UniProtKB-SubCell"/>
</dbReference>
<dbReference type="Gene3D" id="1.10.510.10">
    <property type="entry name" value="Transferase(Phosphotransferase) domain 1"/>
    <property type="match status" value="1"/>
</dbReference>
<reference evidence="10 11" key="1">
    <citation type="journal article" date="2019" name="Genome Biol. Evol.">
        <title>Nanopore Sequencing Significantly Improves Genome Assembly of the Protozoan Parasite Trypanosoma cruzi.</title>
        <authorList>
            <person name="Diaz-Viraque F."/>
            <person name="Pita S."/>
            <person name="Greif G."/>
            <person name="de Souza R.C.M."/>
            <person name="Iraola G."/>
            <person name="Robello C."/>
        </authorList>
    </citation>
    <scope>NUCLEOTIDE SEQUENCE [LARGE SCALE GENOMIC DNA]</scope>
    <source>
        <strain evidence="10 11">Berenice</strain>
    </source>
</reference>
<evidence type="ECO:0000313" key="11">
    <source>
        <dbReference type="Proteomes" id="UP000583944"/>
    </source>
</evidence>
<keyword evidence="4 7" id="KW-0547">Nucleotide-binding</keyword>
<feature type="binding site" evidence="7">
    <location>
        <position position="673"/>
    </location>
    <ligand>
        <name>ATP</name>
        <dbReference type="ChEBI" id="CHEBI:30616"/>
    </ligand>
</feature>
<keyword evidence="8" id="KW-0472">Membrane</keyword>
<dbReference type="VEuPathDB" id="TriTrypDB:ECC02_005553"/>
<dbReference type="GO" id="GO:0004674">
    <property type="term" value="F:protein serine/threonine kinase activity"/>
    <property type="evidence" value="ECO:0007669"/>
    <property type="project" value="UniProtKB-KW"/>
</dbReference>
<evidence type="ECO:0000313" key="10">
    <source>
        <dbReference type="EMBL" id="KAF5221491.1"/>
    </source>
</evidence>
<dbReference type="VEuPathDB" id="TriTrypDB:BCY84_14951"/>
<dbReference type="PROSITE" id="PS00107">
    <property type="entry name" value="PROTEIN_KINASE_ATP"/>
    <property type="match status" value="1"/>
</dbReference>
<dbReference type="SMART" id="SM00220">
    <property type="entry name" value="S_TKc"/>
    <property type="match status" value="1"/>
</dbReference>
<accession>A0A7J6Y429</accession>
<dbReference type="Pfam" id="PF00069">
    <property type="entry name" value="Pkinase"/>
    <property type="match status" value="1"/>
</dbReference>
<keyword evidence="6 7" id="KW-0067">ATP-binding</keyword>
<evidence type="ECO:0000256" key="7">
    <source>
        <dbReference type="PROSITE-ProRule" id="PRU10141"/>
    </source>
</evidence>
<dbReference type="InterPro" id="IPR000719">
    <property type="entry name" value="Prot_kinase_dom"/>
</dbReference>
<dbReference type="EMBL" id="JABDHM010000037">
    <property type="protein sequence ID" value="KAF5221491.1"/>
    <property type="molecule type" value="Genomic_DNA"/>
</dbReference>
<name>A0A7J6Y429_TRYCR</name>
<keyword evidence="3" id="KW-0808">Transferase</keyword>
<feature type="domain" description="Protein kinase" evidence="9">
    <location>
        <begin position="645"/>
        <end position="925"/>
    </location>
</feature>
<keyword evidence="2" id="KW-0723">Serine/threonine-protein kinase</keyword>
<dbReference type="SUPFAM" id="SSF55073">
    <property type="entry name" value="Nucleotide cyclase"/>
    <property type="match status" value="1"/>
</dbReference>
<evidence type="ECO:0000256" key="6">
    <source>
        <dbReference type="ARBA" id="ARBA00022840"/>
    </source>
</evidence>
<dbReference type="PROSITE" id="PS50011">
    <property type="entry name" value="PROTEIN_KINASE_DOM"/>
    <property type="match status" value="1"/>
</dbReference>
<keyword evidence="8" id="KW-0812">Transmembrane</keyword>
<evidence type="ECO:0000256" key="3">
    <source>
        <dbReference type="ARBA" id="ARBA00022679"/>
    </source>
</evidence>
<gene>
    <name evidence="10" type="ORF">ECC02_005553</name>
</gene>
<dbReference type="PANTHER" id="PTHR11584">
    <property type="entry name" value="SERINE/THREONINE PROTEIN KINASE"/>
    <property type="match status" value="1"/>
</dbReference>
<dbReference type="GO" id="GO:0005524">
    <property type="term" value="F:ATP binding"/>
    <property type="evidence" value="ECO:0007669"/>
    <property type="project" value="UniProtKB-UniRule"/>
</dbReference>
<evidence type="ECO:0000259" key="9">
    <source>
        <dbReference type="PROSITE" id="PS50011"/>
    </source>
</evidence>